<evidence type="ECO:0000313" key="2">
    <source>
        <dbReference type="Proteomes" id="UP000823775"/>
    </source>
</evidence>
<dbReference type="EMBL" id="JACEIK010004236">
    <property type="protein sequence ID" value="MCD9644734.1"/>
    <property type="molecule type" value="Genomic_DNA"/>
</dbReference>
<proteinExistence type="predicted"/>
<sequence length="183" mass="21200">MMKNQTIDEFLRIRPNIEVFAVQREMAPITSLFWRHSGRNLAREVRQCAIDGSVFTRERRREDEENGGSPEKKKREREAAVSGCSFLVVHSGVSQVAAVRGERRGARLVVVCFYCFLSGWWSLDGKRMEKGEWRRERGRSSIRWSRWLKITGAKGERELQWLGAEIAPWDSRSDHESNGSRMG</sequence>
<accession>A0ABS8VDF3</accession>
<name>A0ABS8VDF3_DATST</name>
<evidence type="ECO:0000313" key="1">
    <source>
        <dbReference type="EMBL" id="MCD9644734.1"/>
    </source>
</evidence>
<organism evidence="1 2">
    <name type="scientific">Datura stramonium</name>
    <name type="common">Jimsonweed</name>
    <name type="synonym">Common thornapple</name>
    <dbReference type="NCBI Taxonomy" id="4076"/>
    <lineage>
        <taxon>Eukaryota</taxon>
        <taxon>Viridiplantae</taxon>
        <taxon>Streptophyta</taxon>
        <taxon>Embryophyta</taxon>
        <taxon>Tracheophyta</taxon>
        <taxon>Spermatophyta</taxon>
        <taxon>Magnoliopsida</taxon>
        <taxon>eudicotyledons</taxon>
        <taxon>Gunneridae</taxon>
        <taxon>Pentapetalae</taxon>
        <taxon>asterids</taxon>
        <taxon>lamiids</taxon>
        <taxon>Solanales</taxon>
        <taxon>Solanaceae</taxon>
        <taxon>Solanoideae</taxon>
        <taxon>Datureae</taxon>
        <taxon>Datura</taxon>
    </lineage>
</organism>
<gene>
    <name evidence="1" type="ORF">HAX54_033156</name>
</gene>
<reference evidence="1 2" key="1">
    <citation type="journal article" date="2021" name="BMC Genomics">
        <title>Datura genome reveals duplications of psychoactive alkaloid biosynthetic genes and high mutation rate following tissue culture.</title>
        <authorList>
            <person name="Rajewski A."/>
            <person name="Carter-House D."/>
            <person name="Stajich J."/>
            <person name="Litt A."/>
        </authorList>
    </citation>
    <scope>NUCLEOTIDE SEQUENCE [LARGE SCALE GENOMIC DNA]</scope>
    <source>
        <strain evidence="1">AR-01</strain>
    </source>
</reference>
<keyword evidence="2" id="KW-1185">Reference proteome</keyword>
<protein>
    <submittedName>
        <fullName evidence="1">Uncharacterized protein</fullName>
    </submittedName>
</protein>
<comment type="caution">
    <text evidence="1">The sequence shown here is derived from an EMBL/GenBank/DDBJ whole genome shotgun (WGS) entry which is preliminary data.</text>
</comment>
<dbReference type="Proteomes" id="UP000823775">
    <property type="component" value="Unassembled WGS sequence"/>
</dbReference>